<dbReference type="EMBL" id="JALQCY010000001">
    <property type="protein sequence ID" value="MCK9792189.1"/>
    <property type="molecule type" value="Genomic_DNA"/>
</dbReference>
<dbReference type="Proteomes" id="UP001651050">
    <property type="component" value="Unassembled WGS sequence"/>
</dbReference>
<dbReference type="PROSITE" id="PS50943">
    <property type="entry name" value="HTH_CROC1"/>
    <property type="match status" value="1"/>
</dbReference>
<keyword evidence="3" id="KW-1185">Reference proteome</keyword>
<dbReference type="Pfam" id="PF17765">
    <property type="entry name" value="MLTR_LBD"/>
    <property type="match status" value="1"/>
</dbReference>
<dbReference type="PANTHER" id="PTHR35010">
    <property type="entry name" value="BLL4672 PROTEIN-RELATED"/>
    <property type="match status" value="1"/>
</dbReference>
<evidence type="ECO:0000313" key="3">
    <source>
        <dbReference type="Proteomes" id="UP001651050"/>
    </source>
</evidence>
<evidence type="ECO:0000259" key="1">
    <source>
        <dbReference type="PROSITE" id="PS50943"/>
    </source>
</evidence>
<dbReference type="SMART" id="SM00530">
    <property type="entry name" value="HTH_XRE"/>
    <property type="match status" value="1"/>
</dbReference>
<feature type="domain" description="HTH cro/C1-type" evidence="1">
    <location>
        <begin position="34"/>
        <end position="81"/>
    </location>
</feature>
<organism evidence="2 3">
    <name type="scientific">Isoptericola peretonis</name>
    <dbReference type="NCBI Taxonomy" id="2918523"/>
    <lineage>
        <taxon>Bacteria</taxon>
        <taxon>Bacillati</taxon>
        <taxon>Actinomycetota</taxon>
        <taxon>Actinomycetes</taxon>
        <taxon>Micrococcales</taxon>
        <taxon>Promicromonosporaceae</taxon>
        <taxon>Isoptericola</taxon>
    </lineage>
</organism>
<gene>
    <name evidence="2" type="ORF">M1843_00325</name>
</gene>
<dbReference type="CDD" id="cd00093">
    <property type="entry name" value="HTH_XRE"/>
    <property type="match status" value="1"/>
</dbReference>
<dbReference type="RefSeq" id="WP_416342070.1">
    <property type="nucleotide sequence ID" value="NZ_JALQCY010000001.1"/>
</dbReference>
<dbReference type="InterPro" id="IPR010982">
    <property type="entry name" value="Lambda_DNA-bd_dom_sf"/>
</dbReference>
<evidence type="ECO:0000313" key="2">
    <source>
        <dbReference type="EMBL" id="MCK9792189.1"/>
    </source>
</evidence>
<accession>A0ABT0IYG2</accession>
<dbReference type="Pfam" id="PF13560">
    <property type="entry name" value="HTH_31"/>
    <property type="match status" value="1"/>
</dbReference>
<name>A0ABT0IYG2_9MICO</name>
<dbReference type="SUPFAM" id="SSF47413">
    <property type="entry name" value="lambda repressor-like DNA-binding domains"/>
    <property type="match status" value="1"/>
</dbReference>
<proteinExistence type="predicted"/>
<dbReference type="PANTHER" id="PTHR35010:SF2">
    <property type="entry name" value="BLL4672 PROTEIN"/>
    <property type="match status" value="1"/>
</dbReference>
<dbReference type="Gene3D" id="1.10.260.40">
    <property type="entry name" value="lambda repressor-like DNA-binding domains"/>
    <property type="match status" value="1"/>
</dbReference>
<dbReference type="InterPro" id="IPR001387">
    <property type="entry name" value="Cro/C1-type_HTH"/>
</dbReference>
<comment type="caution">
    <text evidence="2">The sequence shown here is derived from an EMBL/GenBank/DDBJ whole genome shotgun (WGS) entry which is preliminary data.</text>
</comment>
<dbReference type="InterPro" id="IPR041413">
    <property type="entry name" value="MLTR_LBD"/>
</dbReference>
<sequence>MTDRDLGSLLRAYREDVRPQDVGMPAAGRRRTPGLRRAELAVLAGVSVEYLTRLEQGRDRHPSPAVIGALADALRLGYDERRVLLLATKDAEGTGVCLATVPSEDVPAGTRSVLDRLAPTPAVLLDQLGTVLGCTPAYRTLLSPTGLFDHDQPRLAPVVLGDPRARDVYPDWDAVADRVVADLQRESVPSDPALAELTDALTVLAGAAFTERWARPVADRGRAAVVRMTHPTAGALRVEPQVLAPRGGDHLRIELLLPADPATERALDDLAAGDRTLRLVRPDAS</sequence>
<dbReference type="Gene3D" id="3.30.450.180">
    <property type="match status" value="1"/>
</dbReference>
<reference evidence="2 3" key="1">
    <citation type="submission" date="2022-02" db="EMBL/GenBank/DDBJ databases">
        <title>The car tank lid bacteriome: a reservoir of bacteria with potential in bioremediation of fuel.</title>
        <authorList>
            <person name="Vidal-Verdu A."/>
            <person name="Gomez-Martinez D."/>
            <person name="Latorre-Perez A."/>
            <person name="Pereto J."/>
            <person name="Porcar M."/>
        </authorList>
    </citation>
    <scope>NUCLEOTIDE SEQUENCE [LARGE SCALE GENOMIC DNA]</scope>
    <source>
        <strain evidence="2 3">4D.3</strain>
    </source>
</reference>
<protein>
    <submittedName>
        <fullName evidence="2">Helix-turn-helix transcriptional regulator</fullName>
    </submittedName>
</protein>